<dbReference type="Proteomes" id="UP000008370">
    <property type="component" value="Unassembled WGS sequence"/>
</dbReference>
<accession>K5V546</accession>
<feature type="region of interest" description="Disordered" evidence="1">
    <location>
        <begin position="87"/>
        <end position="118"/>
    </location>
</feature>
<gene>
    <name evidence="2" type="ORF">PHACADRAFT_251598</name>
</gene>
<feature type="compositionally biased region" description="Basic residues" evidence="1">
    <location>
        <begin position="144"/>
        <end position="156"/>
    </location>
</feature>
<evidence type="ECO:0000313" key="2">
    <source>
        <dbReference type="EMBL" id="EKM57761.1"/>
    </source>
</evidence>
<dbReference type="RefSeq" id="XP_007393106.1">
    <property type="nucleotide sequence ID" value="XM_007393044.1"/>
</dbReference>
<dbReference type="KEGG" id="pco:PHACADRAFT_251598"/>
<evidence type="ECO:0000256" key="1">
    <source>
        <dbReference type="SAM" id="MobiDB-lite"/>
    </source>
</evidence>
<dbReference type="InParanoid" id="K5V546"/>
<sequence length="193" mass="21334">MSRSTHRTSPTGFVVLPCMPNSHSRAVFRAVCSGSRSRCPHCVFPVTRARNICGILVSFRRASEHGKARATATDDSEVDIENVVTPSRPGRHKPIAKSRLAAESQLRSETEPEVEEIVPSDLARPNKRLRVRLSSPVPPSPKPTKIRLRLPARKGKERAEDPDDGKKGIVMLAQHPSCNQIRLALRKVGQLQT</sequence>
<feature type="region of interest" description="Disordered" evidence="1">
    <location>
        <begin position="132"/>
        <end position="167"/>
    </location>
</feature>
<dbReference type="AlphaFoldDB" id="K5V546"/>
<dbReference type="GeneID" id="18915265"/>
<dbReference type="HOGENOM" id="CLU_1409246_0_0_1"/>
<reference evidence="2 3" key="1">
    <citation type="journal article" date="2012" name="BMC Genomics">
        <title>Comparative genomics of the white-rot fungi, Phanerochaete carnosa and P. chrysosporium, to elucidate the genetic basis of the distinct wood types they colonize.</title>
        <authorList>
            <person name="Suzuki H."/>
            <person name="MacDonald J."/>
            <person name="Syed K."/>
            <person name="Salamov A."/>
            <person name="Hori C."/>
            <person name="Aerts A."/>
            <person name="Henrissat B."/>
            <person name="Wiebenga A."/>
            <person name="vanKuyk P.A."/>
            <person name="Barry K."/>
            <person name="Lindquist E."/>
            <person name="LaButti K."/>
            <person name="Lapidus A."/>
            <person name="Lucas S."/>
            <person name="Coutinho P."/>
            <person name="Gong Y."/>
            <person name="Samejima M."/>
            <person name="Mahadevan R."/>
            <person name="Abou-Zaid M."/>
            <person name="de Vries R.P."/>
            <person name="Igarashi K."/>
            <person name="Yadav J.S."/>
            <person name="Grigoriev I.V."/>
            <person name="Master E.R."/>
        </authorList>
    </citation>
    <scope>NUCLEOTIDE SEQUENCE [LARGE SCALE GENOMIC DNA]</scope>
    <source>
        <strain evidence="2 3">HHB-10118-sp</strain>
    </source>
</reference>
<organism evidence="2 3">
    <name type="scientific">Phanerochaete carnosa (strain HHB-10118-sp)</name>
    <name type="common">White-rot fungus</name>
    <name type="synonym">Peniophora carnosa</name>
    <dbReference type="NCBI Taxonomy" id="650164"/>
    <lineage>
        <taxon>Eukaryota</taxon>
        <taxon>Fungi</taxon>
        <taxon>Dikarya</taxon>
        <taxon>Basidiomycota</taxon>
        <taxon>Agaricomycotina</taxon>
        <taxon>Agaricomycetes</taxon>
        <taxon>Polyporales</taxon>
        <taxon>Phanerochaetaceae</taxon>
        <taxon>Phanerochaete</taxon>
    </lineage>
</organism>
<name>K5V546_PHACS</name>
<protein>
    <submittedName>
        <fullName evidence="2">Uncharacterized protein</fullName>
    </submittedName>
</protein>
<evidence type="ECO:0000313" key="3">
    <source>
        <dbReference type="Proteomes" id="UP000008370"/>
    </source>
</evidence>
<proteinExistence type="predicted"/>
<keyword evidence="3" id="KW-1185">Reference proteome</keyword>
<dbReference type="EMBL" id="JH930470">
    <property type="protein sequence ID" value="EKM57761.1"/>
    <property type="molecule type" value="Genomic_DNA"/>
</dbReference>